<accession>A0A2V3A6C9</accession>
<name>A0A2V3A6C9_9BACI</name>
<protein>
    <submittedName>
        <fullName evidence="1">Uncharacterized protein</fullName>
    </submittedName>
</protein>
<reference evidence="1 2" key="1">
    <citation type="submission" date="2018-05" db="EMBL/GenBank/DDBJ databases">
        <title>Freshwater and sediment microbial communities from various areas in North America, analyzing microbe dynamics in response to fracking.</title>
        <authorList>
            <person name="Lamendella R."/>
        </authorList>
    </citation>
    <scope>NUCLEOTIDE SEQUENCE [LARGE SCALE GENOMIC DNA]</scope>
    <source>
        <strain evidence="1 2">15_TX</strain>
    </source>
</reference>
<evidence type="ECO:0000313" key="1">
    <source>
        <dbReference type="EMBL" id="PWW32553.1"/>
    </source>
</evidence>
<gene>
    <name evidence="1" type="ORF">DFO73_101818</name>
</gene>
<organism evidence="1 2">
    <name type="scientific">Cytobacillus oceanisediminis</name>
    <dbReference type="NCBI Taxonomy" id="665099"/>
    <lineage>
        <taxon>Bacteria</taxon>
        <taxon>Bacillati</taxon>
        <taxon>Bacillota</taxon>
        <taxon>Bacilli</taxon>
        <taxon>Bacillales</taxon>
        <taxon>Bacillaceae</taxon>
        <taxon>Cytobacillus</taxon>
    </lineage>
</organism>
<proteinExistence type="predicted"/>
<dbReference type="Proteomes" id="UP000247150">
    <property type="component" value="Unassembled WGS sequence"/>
</dbReference>
<sequence>MEILDGPANIKLLVINDGMLTQLLAATQTICLMIKALMTYG</sequence>
<evidence type="ECO:0000313" key="2">
    <source>
        <dbReference type="Proteomes" id="UP000247150"/>
    </source>
</evidence>
<dbReference type="EMBL" id="QGTW01000001">
    <property type="protein sequence ID" value="PWW32553.1"/>
    <property type="molecule type" value="Genomic_DNA"/>
</dbReference>
<comment type="caution">
    <text evidence="1">The sequence shown here is derived from an EMBL/GenBank/DDBJ whole genome shotgun (WGS) entry which is preliminary data.</text>
</comment>
<dbReference type="AlphaFoldDB" id="A0A2V3A6C9"/>